<dbReference type="Gene3D" id="1.20.144.10">
    <property type="entry name" value="Phosphatidic acid phosphatase type 2/haloperoxidase"/>
    <property type="match status" value="1"/>
</dbReference>
<protein>
    <submittedName>
        <fullName evidence="5">Phosphatase PAP2 family protein</fullName>
    </submittedName>
</protein>
<accession>A0A4S3PWK1</accession>
<dbReference type="CDD" id="cd03392">
    <property type="entry name" value="PAP2_like_2"/>
    <property type="match status" value="1"/>
</dbReference>
<dbReference type="PANTHER" id="PTHR42709:SF9">
    <property type="entry name" value="ALKALINE PHOSPHATASE LIKE PROTEIN"/>
    <property type="match status" value="1"/>
</dbReference>
<dbReference type="Pfam" id="PF01569">
    <property type="entry name" value="PAP2"/>
    <property type="match status" value="1"/>
</dbReference>
<gene>
    <name evidence="5" type="ORF">E1I69_07185</name>
</gene>
<dbReference type="InterPro" id="IPR032816">
    <property type="entry name" value="VTT_dom"/>
</dbReference>
<keyword evidence="6" id="KW-1185">Reference proteome</keyword>
<evidence type="ECO:0000259" key="3">
    <source>
        <dbReference type="Pfam" id="PF01569"/>
    </source>
</evidence>
<feature type="transmembrane region" description="Helical" evidence="2">
    <location>
        <begin position="49"/>
        <end position="71"/>
    </location>
</feature>
<dbReference type="PANTHER" id="PTHR42709">
    <property type="entry name" value="ALKALINE PHOSPHATASE LIKE PROTEIN"/>
    <property type="match status" value="1"/>
</dbReference>
<evidence type="ECO:0000313" key="6">
    <source>
        <dbReference type="Proteomes" id="UP000306477"/>
    </source>
</evidence>
<keyword evidence="2" id="KW-0812">Transmembrane</keyword>
<feature type="transmembrane region" description="Helical" evidence="2">
    <location>
        <begin position="347"/>
        <end position="363"/>
    </location>
</feature>
<feature type="transmembrane region" description="Helical" evidence="2">
    <location>
        <begin position="219"/>
        <end position="239"/>
    </location>
</feature>
<comment type="caution">
    <text evidence="5">The sequence shown here is derived from an EMBL/GenBank/DDBJ whole genome shotgun (WGS) entry which is preliminary data.</text>
</comment>
<feature type="transmembrane region" description="Helical" evidence="2">
    <location>
        <begin position="269"/>
        <end position="294"/>
    </location>
</feature>
<dbReference type="RefSeq" id="WP_136378930.1">
    <property type="nucleotide sequence ID" value="NZ_SLUB01000009.1"/>
</dbReference>
<dbReference type="OrthoDB" id="9782291at2"/>
<feature type="transmembrane region" description="Helical" evidence="2">
    <location>
        <begin position="170"/>
        <end position="189"/>
    </location>
</feature>
<evidence type="ECO:0000259" key="4">
    <source>
        <dbReference type="Pfam" id="PF09335"/>
    </source>
</evidence>
<organism evidence="5 6">
    <name type="scientific">Bacillus timonensis</name>
    <dbReference type="NCBI Taxonomy" id="1033734"/>
    <lineage>
        <taxon>Bacteria</taxon>
        <taxon>Bacillati</taxon>
        <taxon>Bacillota</taxon>
        <taxon>Bacilli</taxon>
        <taxon>Bacillales</taxon>
        <taxon>Bacillaceae</taxon>
        <taxon>Bacillus</taxon>
    </lineage>
</organism>
<keyword evidence="2" id="KW-1133">Transmembrane helix</keyword>
<proteinExistence type="inferred from homology"/>
<feature type="transmembrane region" description="Helical" evidence="2">
    <location>
        <begin position="12"/>
        <end position="29"/>
    </location>
</feature>
<evidence type="ECO:0000256" key="1">
    <source>
        <dbReference type="ARBA" id="ARBA00010792"/>
    </source>
</evidence>
<dbReference type="AlphaFoldDB" id="A0A4S3PWK1"/>
<feature type="transmembrane region" description="Helical" evidence="2">
    <location>
        <begin position="137"/>
        <end position="158"/>
    </location>
</feature>
<sequence>MDFITTYLDQHGYVVLFFALLLELLALPIPGEVVMGYTGYLVYQGRLNWFFSILVAGLGSSIGMTISYWIGFKLGSPFFEKHGHRIHLGPERLKMVSQWFTTYGNKVIMIAYYIPGVRHITGYFSGITQIPIRSYALFAYGGAFIWVSVFISLGKILGPQWEQFHGAVKKYLVIAGIIAAILIGIIYVIKKYKTQIKEGTMVWINKGIDLFHTQRRTGVFIVGILLVTLGFVLVMIGMIQDYLANEFVDFNDIVVLLVPLIFDENWEPFMAILSNVGMQKVLISLTIVTLLFILWKGRDKMLESVFLMIVLVGGELYEESLRRIFHQLAPNHVKQTEPISYSFPSEQSLMAFVIYGFLIYMLVRHIKSVRVQTGVVIGALILFLFMAISRVYFDIQLPSDIVAGYVFGGLWLSMSILLLESFRLMRVVARR</sequence>
<name>A0A4S3PWK1_9BACI</name>
<feature type="transmembrane region" description="Helical" evidence="2">
    <location>
        <begin position="301"/>
        <end position="317"/>
    </location>
</feature>
<dbReference type="Pfam" id="PF09335">
    <property type="entry name" value="VTT_dom"/>
    <property type="match status" value="1"/>
</dbReference>
<dbReference type="InterPro" id="IPR051311">
    <property type="entry name" value="DedA_domain"/>
</dbReference>
<feature type="transmembrane region" description="Helical" evidence="2">
    <location>
        <begin position="405"/>
        <end position="425"/>
    </location>
</feature>
<dbReference type="SUPFAM" id="SSF48317">
    <property type="entry name" value="Acid phosphatase/Vanadium-dependent haloperoxidase"/>
    <property type="match status" value="1"/>
</dbReference>
<keyword evidence="2" id="KW-0472">Membrane</keyword>
<reference evidence="5 6" key="1">
    <citation type="journal article" date="2019" name="Indoor Air">
        <title>Impacts of indoor surface finishes on bacterial viability.</title>
        <authorList>
            <person name="Hu J."/>
            <person name="Maamar S.B."/>
            <person name="Glawe A.J."/>
            <person name="Gottel N."/>
            <person name="Gilbert J.A."/>
            <person name="Hartmann E.M."/>
        </authorList>
    </citation>
    <scope>NUCLEOTIDE SEQUENCE [LARGE SCALE GENOMIC DNA]</scope>
    <source>
        <strain evidence="5 6">AF060A6</strain>
    </source>
</reference>
<dbReference type="STRING" id="1033734.GCA_000285535_03044"/>
<evidence type="ECO:0000256" key="2">
    <source>
        <dbReference type="SAM" id="Phobius"/>
    </source>
</evidence>
<feature type="transmembrane region" description="Helical" evidence="2">
    <location>
        <begin position="375"/>
        <end position="393"/>
    </location>
</feature>
<evidence type="ECO:0000313" key="5">
    <source>
        <dbReference type="EMBL" id="THE13392.1"/>
    </source>
</evidence>
<dbReference type="InterPro" id="IPR000326">
    <property type="entry name" value="PAP2/HPO"/>
</dbReference>
<comment type="similarity">
    <text evidence="1">Belongs to the DedA family.</text>
</comment>
<feature type="domain" description="Phosphatidic acid phosphatase type 2/haloperoxidase" evidence="3">
    <location>
        <begin position="332"/>
        <end position="415"/>
    </location>
</feature>
<feature type="domain" description="VTT" evidence="4">
    <location>
        <begin position="29"/>
        <end position="154"/>
    </location>
</feature>
<dbReference type="Proteomes" id="UP000306477">
    <property type="component" value="Unassembled WGS sequence"/>
</dbReference>
<dbReference type="GO" id="GO:0005886">
    <property type="term" value="C:plasma membrane"/>
    <property type="evidence" value="ECO:0007669"/>
    <property type="project" value="TreeGrafter"/>
</dbReference>
<dbReference type="EMBL" id="SLUB01000009">
    <property type="protein sequence ID" value="THE13392.1"/>
    <property type="molecule type" value="Genomic_DNA"/>
</dbReference>
<dbReference type="InterPro" id="IPR036938">
    <property type="entry name" value="PAP2/HPO_sf"/>
</dbReference>